<evidence type="ECO:0000256" key="5">
    <source>
        <dbReference type="ARBA" id="ARBA00022989"/>
    </source>
</evidence>
<reference evidence="10" key="1">
    <citation type="submission" date="2021-10" db="EMBL/GenBank/DDBJ databases">
        <title>Tropical sea cucumber genome reveals ecological adaptation and Cuvierian tubules defense mechanism.</title>
        <authorList>
            <person name="Chen T."/>
        </authorList>
    </citation>
    <scope>NUCLEOTIDE SEQUENCE</scope>
    <source>
        <strain evidence="10">Nanhai2018</strain>
        <tissue evidence="10">Muscle</tissue>
    </source>
</reference>
<evidence type="ECO:0000256" key="9">
    <source>
        <dbReference type="RuleBase" id="RU364020"/>
    </source>
</evidence>
<dbReference type="AlphaFoldDB" id="A0A9Q1CDL3"/>
<dbReference type="EC" id="2.8.2.-" evidence="9"/>
<protein>
    <recommendedName>
        <fullName evidence="9">Carbohydrate sulfotransferase</fullName>
        <ecNumber evidence="9">2.8.2.-</ecNumber>
    </recommendedName>
</protein>
<sequence length="326" mass="39010">MYRRISRNRRYPLSAIATDPSGCNVRPKDKSKDSITSLLKKPAALKSPPWGVWKQQYARMSRLRELCSNLSEKDKLTQRNLRAVKRHFFDNYIYNFRFCFVPKVASKTLLRQFFYREESIHPSPLGHEEYLKTFVFVREPFLRLLSAYLSKFTNGRELQLIWEKMFGLDIVERYRENGAHYVDEWKRAKNTKCPTNLFPFLNVTFREFVNYILESGLNTPLNSFNDHWLPQTEISIPCALRYQFIGKFEKLEDDVLFVLEWLGLQNRRPLPVFHESLTEKVFHTEYSQLSTKQILQLKEFYRMDYILLNYNDTWPNKALRLVTKDV</sequence>
<evidence type="ECO:0000313" key="10">
    <source>
        <dbReference type="EMBL" id="KAJ8043391.1"/>
    </source>
</evidence>
<dbReference type="PANTHER" id="PTHR12137:SF54">
    <property type="entry name" value="CARBOHYDRATE SULFOTRANSFERASE"/>
    <property type="match status" value="1"/>
</dbReference>
<keyword evidence="6 9" id="KW-0333">Golgi apparatus</keyword>
<dbReference type="InterPro" id="IPR005331">
    <property type="entry name" value="Sulfotransferase"/>
</dbReference>
<evidence type="ECO:0000256" key="7">
    <source>
        <dbReference type="ARBA" id="ARBA00023136"/>
    </source>
</evidence>
<keyword evidence="3 9" id="KW-0808">Transferase</keyword>
<comment type="subcellular location">
    <subcellularLocation>
        <location evidence="1 9">Golgi apparatus membrane</location>
        <topology evidence="1 9">Single-pass type II membrane protein</topology>
    </subcellularLocation>
</comment>
<accession>A0A9Q1CDL3</accession>
<gene>
    <name evidence="10" type="ORF">HOLleu_10452</name>
</gene>
<evidence type="ECO:0000256" key="3">
    <source>
        <dbReference type="ARBA" id="ARBA00022679"/>
    </source>
</evidence>
<dbReference type="GO" id="GO:0008146">
    <property type="term" value="F:sulfotransferase activity"/>
    <property type="evidence" value="ECO:0007669"/>
    <property type="project" value="InterPro"/>
</dbReference>
<proteinExistence type="inferred from homology"/>
<evidence type="ECO:0000256" key="6">
    <source>
        <dbReference type="ARBA" id="ARBA00023034"/>
    </source>
</evidence>
<keyword evidence="9" id="KW-0735">Signal-anchor</keyword>
<comment type="caution">
    <text evidence="10">The sequence shown here is derived from an EMBL/GenBank/DDBJ whole genome shotgun (WGS) entry which is preliminary data.</text>
</comment>
<keyword evidence="8 9" id="KW-0325">Glycoprotein</keyword>
<keyword evidence="9" id="KW-0119">Carbohydrate metabolism</keyword>
<dbReference type="OrthoDB" id="2019940at2759"/>
<evidence type="ECO:0000313" key="11">
    <source>
        <dbReference type="Proteomes" id="UP001152320"/>
    </source>
</evidence>
<dbReference type="Pfam" id="PF03567">
    <property type="entry name" value="Sulfotransfer_2"/>
    <property type="match status" value="1"/>
</dbReference>
<comment type="similarity">
    <text evidence="2 9">Belongs to the sulfotransferase 2 family.</text>
</comment>
<evidence type="ECO:0000256" key="1">
    <source>
        <dbReference type="ARBA" id="ARBA00004323"/>
    </source>
</evidence>
<evidence type="ECO:0000256" key="2">
    <source>
        <dbReference type="ARBA" id="ARBA00006339"/>
    </source>
</evidence>
<dbReference type="Proteomes" id="UP001152320">
    <property type="component" value="Chromosome 4"/>
</dbReference>
<dbReference type="PANTHER" id="PTHR12137">
    <property type="entry name" value="CARBOHYDRATE SULFOTRANSFERASE"/>
    <property type="match status" value="1"/>
</dbReference>
<evidence type="ECO:0000256" key="8">
    <source>
        <dbReference type="ARBA" id="ARBA00023180"/>
    </source>
</evidence>
<dbReference type="GO" id="GO:0016051">
    <property type="term" value="P:carbohydrate biosynthetic process"/>
    <property type="evidence" value="ECO:0007669"/>
    <property type="project" value="InterPro"/>
</dbReference>
<name>A0A9Q1CDL3_HOLLE</name>
<keyword evidence="7" id="KW-0472">Membrane</keyword>
<dbReference type="InterPro" id="IPR018011">
    <property type="entry name" value="Carb_sulfotrans_8-10"/>
</dbReference>
<keyword evidence="5" id="KW-1133">Transmembrane helix</keyword>
<dbReference type="GO" id="GO:0000139">
    <property type="term" value="C:Golgi membrane"/>
    <property type="evidence" value="ECO:0007669"/>
    <property type="project" value="UniProtKB-SubCell"/>
</dbReference>
<dbReference type="EMBL" id="JAIZAY010000004">
    <property type="protein sequence ID" value="KAJ8043391.1"/>
    <property type="molecule type" value="Genomic_DNA"/>
</dbReference>
<keyword evidence="11" id="KW-1185">Reference proteome</keyword>
<keyword evidence="4" id="KW-0812">Transmembrane</keyword>
<organism evidence="10 11">
    <name type="scientific">Holothuria leucospilota</name>
    <name type="common">Black long sea cucumber</name>
    <name type="synonym">Mertensiothuria leucospilota</name>
    <dbReference type="NCBI Taxonomy" id="206669"/>
    <lineage>
        <taxon>Eukaryota</taxon>
        <taxon>Metazoa</taxon>
        <taxon>Echinodermata</taxon>
        <taxon>Eleutherozoa</taxon>
        <taxon>Echinozoa</taxon>
        <taxon>Holothuroidea</taxon>
        <taxon>Aspidochirotacea</taxon>
        <taxon>Aspidochirotida</taxon>
        <taxon>Holothuriidae</taxon>
        <taxon>Holothuria</taxon>
    </lineage>
</organism>
<evidence type="ECO:0000256" key="4">
    <source>
        <dbReference type="ARBA" id="ARBA00022692"/>
    </source>
</evidence>